<organism evidence="2 3">
    <name type="scientific">Drosophila navojoa</name>
    <name type="common">Fruit fly</name>
    <dbReference type="NCBI Taxonomy" id="7232"/>
    <lineage>
        <taxon>Eukaryota</taxon>
        <taxon>Metazoa</taxon>
        <taxon>Ecdysozoa</taxon>
        <taxon>Arthropoda</taxon>
        <taxon>Hexapoda</taxon>
        <taxon>Insecta</taxon>
        <taxon>Pterygota</taxon>
        <taxon>Neoptera</taxon>
        <taxon>Endopterygota</taxon>
        <taxon>Diptera</taxon>
        <taxon>Brachycera</taxon>
        <taxon>Muscomorpha</taxon>
        <taxon>Ephydroidea</taxon>
        <taxon>Drosophilidae</taxon>
        <taxon>Drosophila</taxon>
    </lineage>
</organism>
<dbReference type="OMA" id="MVLYDKH"/>
<comment type="caution">
    <text evidence="2">The sequence shown here is derived from an EMBL/GenBank/DDBJ whole genome shotgun (WGS) entry which is preliminary data.</text>
</comment>
<evidence type="ECO:0000313" key="2">
    <source>
        <dbReference type="EMBL" id="TDG50592.1"/>
    </source>
</evidence>
<keyword evidence="1" id="KW-0732">Signal</keyword>
<feature type="chain" id="PRO_5019829032" evidence="1">
    <location>
        <begin position="23"/>
        <end position="157"/>
    </location>
</feature>
<proteinExistence type="predicted"/>
<dbReference type="EMBL" id="LSRL02000014">
    <property type="protein sequence ID" value="TDG50592.1"/>
    <property type="molecule type" value="Genomic_DNA"/>
</dbReference>
<dbReference type="Proteomes" id="UP000295192">
    <property type="component" value="Unassembled WGS sequence"/>
</dbReference>
<dbReference type="AlphaFoldDB" id="A0A484BQU4"/>
<keyword evidence="3" id="KW-1185">Reference proteome</keyword>
<reference evidence="2 3" key="1">
    <citation type="journal article" date="2019" name="J. Hered.">
        <title>An Improved Genome Assembly for Drosophila navojoa, the Basal Species in the mojavensis Cluster.</title>
        <authorList>
            <person name="Vanderlinde T."/>
            <person name="Dupim E.G."/>
            <person name="Nazario-Yepiz N.O."/>
            <person name="Carvalho A.B."/>
        </authorList>
    </citation>
    <scope>NUCLEOTIDE SEQUENCE [LARGE SCALE GENOMIC DNA]</scope>
    <source>
        <strain evidence="2">Navoj_Jal97</strain>
        <tissue evidence="2">Whole organism</tissue>
    </source>
</reference>
<accession>A0A484BQU4</accession>
<name>A0A484BQU4_DRONA</name>
<sequence>MNTERMIFIVFICSAFLLVVKAEPEKGSNSQRIIEILKSRSNGTIKLVDLYNNTKTNGSDTKHFIKVKENVSNNSKWILSKNSPTHPSNGFLARFKHKLTSFHTHKSLKLVKPLSQKTENHNYILIKEKLHMVLYDKHFSPKLSVVKLMYTIVDRFY</sequence>
<protein>
    <submittedName>
        <fullName evidence="2">Uncharacterized protein</fullName>
    </submittedName>
</protein>
<evidence type="ECO:0000313" key="3">
    <source>
        <dbReference type="Proteomes" id="UP000295192"/>
    </source>
</evidence>
<feature type="signal peptide" evidence="1">
    <location>
        <begin position="1"/>
        <end position="22"/>
    </location>
</feature>
<gene>
    <name evidence="2" type="ORF">AWZ03_002896</name>
</gene>
<evidence type="ECO:0000256" key="1">
    <source>
        <dbReference type="SAM" id="SignalP"/>
    </source>
</evidence>